<reference evidence="3" key="1">
    <citation type="journal article" date="2015" name="Nat. Genet.">
        <title>The genome and transcriptome of the zoonotic hookworm Ancylostoma ceylanicum identify infection-specific gene families.</title>
        <authorList>
            <person name="Schwarz E.M."/>
            <person name="Hu Y."/>
            <person name="Antoshechkin I."/>
            <person name="Miller M.M."/>
            <person name="Sternberg P.W."/>
            <person name="Aroian R.V."/>
        </authorList>
    </citation>
    <scope>NUCLEOTIDE SEQUENCE</scope>
    <source>
        <strain evidence="3">HY135</strain>
    </source>
</reference>
<sequence>MVPVCLPISVEWRSTRHNAMDHRWPQSPVNTPDRSSPATKKNWYSGTLILLCLKRLVFRMVAGVVPARGRWYKRLNDVLENHQRTSTAN</sequence>
<dbReference type="EMBL" id="JARK01000139">
    <property type="protein sequence ID" value="EYC42206.1"/>
    <property type="molecule type" value="Genomic_DNA"/>
</dbReference>
<accession>A0A016WRH9</accession>
<evidence type="ECO:0000313" key="2">
    <source>
        <dbReference type="EMBL" id="EYC42206.1"/>
    </source>
</evidence>
<dbReference type="AlphaFoldDB" id="A0A016WRH9"/>
<feature type="compositionally biased region" description="Polar residues" evidence="1">
    <location>
        <begin position="27"/>
        <end position="40"/>
    </location>
</feature>
<proteinExistence type="predicted"/>
<dbReference type="Proteomes" id="UP000024635">
    <property type="component" value="Unassembled WGS sequence"/>
</dbReference>
<protein>
    <submittedName>
        <fullName evidence="2">Uncharacterized protein</fullName>
    </submittedName>
</protein>
<feature type="region of interest" description="Disordered" evidence="1">
    <location>
        <begin position="21"/>
        <end position="40"/>
    </location>
</feature>
<evidence type="ECO:0000256" key="1">
    <source>
        <dbReference type="SAM" id="MobiDB-lite"/>
    </source>
</evidence>
<keyword evidence="3" id="KW-1185">Reference proteome</keyword>
<evidence type="ECO:0000313" key="3">
    <source>
        <dbReference type="Proteomes" id="UP000024635"/>
    </source>
</evidence>
<gene>
    <name evidence="2" type="primary">Acey_s0539.g3147</name>
    <name evidence="2" type="ORF">Y032_0539g3147</name>
</gene>
<organism evidence="2 3">
    <name type="scientific">Ancylostoma ceylanicum</name>
    <dbReference type="NCBI Taxonomy" id="53326"/>
    <lineage>
        <taxon>Eukaryota</taxon>
        <taxon>Metazoa</taxon>
        <taxon>Ecdysozoa</taxon>
        <taxon>Nematoda</taxon>
        <taxon>Chromadorea</taxon>
        <taxon>Rhabditida</taxon>
        <taxon>Rhabditina</taxon>
        <taxon>Rhabditomorpha</taxon>
        <taxon>Strongyloidea</taxon>
        <taxon>Ancylostomatidae</taxon>
        <taxon>Ancylostomatinae</taxon>
        <taxon>Ancylostoma</taxon>
    </lineage>
</organism>
<comment type="caution">
    <text evidence="2">The sequence shown here is derived from an EMBL/GenBank/DDBJ whole genome shotgun (WGS) entry which is preliminary data.</text>
</comment>
<name>A0A016WRH9_9BILA</name>